<evidence type="ECO:0000313" key="5">
    <source>
        <dbReference type="Proteomes" id="UP001219567"/>
    </source>
</evidence>
<feature type="region of interest" description="Disordered" evidence="2">
    <location>
        <begin position="678"/>
        <end position="728"/>
    </location>
</feature>
<feature type="compositionally biased region" description="Polar residues" evidence="2">
    <location>
        <begin position="1190"/>
        <end position="1207"/>
    </location>
</feature>
<feature type="compositionally biased region" description="Polar residues" evidence="2">
    <location>
        <begin position="588"/>
        <end position="601"/>
    </location>
</feature>
<evidence type="ECO:0000259" key="3">
    <source>
        <dbReference type="Pfam" id="PF15456"/>
    </source>
</evidence>
<accession>A0AAJ5YZ16</accession>
<evidence type="ECO:0000256" key="1">
    <source>
        <dbReference type="SAM" id="Coils"/>
    </source>
</evidence>
<evidence type="ECO:0000256" key="2">
    <source>
        <dbReference type="SAM" id="MobiDB-lite"/>
    </source>
</evidence>
<feature type="compositionally biased region" description="Low complexity" evidence="2">
    <location>
        <begin position="44"/>
        <end position="56"/>
    </location>
</feature>
<dbReference type="PANTHER" id="PTHR45615">
    <property type="entry name" value="MYOSIN HEAVY CHAIN, NON-MUSCLE"/>
    <property type="match status" value="1"/>
</dbReference>
<feature type="compositionally biased region" description="Polar residues" evidence="2">
    <location>
        <begin position="1117"/>
        <end position="1130"/>
    </location>
</feature>
<dbReference type="EMBL" id="CP119950">
    <property type="protein sequence ID" value="WFD01302.1"/>
    <property type="molecule type" value="Genomic_DNA"/>
</dbReference>
<dbReference type="PANTHER" id="PTHR45615:SF80">
    <property type="entry name" value="GRIP DOMAIN-CONTAINING PROTEIN"/>
    <property type="match status" value="1"/>
</dbReference>
<feature type="region of interest" description="Disordered" evidence="2">
    <location>
        <begin position="1607"/>
        <end position="1635"/>
    </location>
</feature>
<feature type="compositionally biased region" description="Polar residues" evidence="2">
    <location>
        <begin position="1251"/>
        <end position="1263"/>
    </location>
</feature>
<feature type="compositionally biased region" description="Low complexity" evidence="2">
    <location>
        <begin position="1264"/>
        <end position="1274"/>
    </location>
</feature>
<dbReference type="InterPro" id="IPR029191">
    <property type="entry name" value="Uds1"/>
</dbReference>
<feature type="compositionally biased region" description="Low complexity" evidence="2">
    <location>
        <begin position="577"/>
        <end position="587"/>
    </location>
</feature>
<feature type="region of interest" description="Disordered" evidence="2">
    <location>
        <begin position="1043"/>
        <end position="1137"/>
    </location>
</feature>
<evidence type="ECO:0000313" key="4">
    <source>
        <dbReference type="EMBL" id="WFD01302.1"/>
    </source>
</evidence>
<feature type="compositionally biased region" description="Basic and acidic residues" evidence="2">
    <location>
        <begin position="1075"/>
        <end position="1089"/>
    </location>
</feature>
<dbReference type="Pfam" id="PF15456">
    <property type="entry name" value="Uds1"/>
    <property type="match status" value="1"/>
</dbReference>
<name>A0AAJ5YZ16_9BASI</name>
<feature type="region of interest" description="Disordered" evidence="2">
    <location>
        <begin position="260"/>
        <end position="285"/>
    </location>
</feature>
<keyword evidence="1" id="KW-0175">Coiled coil</keyword>
<sequence>MSTSDLLRYAAAARNSAAKRIDASHSNNLNAIISSFPNPLSPIPSFSTSASPSLSSTEKHTDPSLVPSDYQQDTQLASALVQQSSAMRRDPSIAFPTKESLLDELLLTHTQLEVQRFVSLPLEHVAELRQIQLQLQRREDALRYRIAVQQRIRSATSVLRTARASTQSFSEEYAASIEVAQAMQSTDLAMQEYMQIVDHIHALETEILQHHTAVLRDRLAQNDHQGPNISKLLSQSSHYAWNPSSIITDPMQRFEELSEPGQVDTTLDHSIRSSQQRSVAKTAEDNDVEQRFAHLEQQYLQVREELSNHIQAYQALMFQLENAVLADGASNDQAPSKLKSDDSSHKSLSGHADTTSLASPTYTDPIQSNSRQNSDTPTPRIATHTSSFQLLLPREVRKTSSNNSIRSLNESAKSADFQNRSASSSLSPATDLPLNAEEQNTHSPHGTRRMDSDHRLQSSQMQPSANADRIMQKSSDAPTNQANQLVAQLLSHRDQLQSQVLQLESENSLLEHRLRTSNENMDTTASEFEKALQHRVEANGSLASELQAAQLSQRELSQALDKEHTEKQAANDMIQQLQSELQSQSISDRASSTAQAESQTNDTIAELRQQLDEALATQQKSTADLRDALQALKTTQDVAEEQRSAITRAEALAEEHRAAWLLAEDAASDHRMALSRAQEALQRYESQQSPTLSTRSEAEQQPQASPDSLSTQQARETDIKSVPAMESDSDIVQQLESALEQERDAKSQLQSILDTERNAKQQLEISLQKEQTEKQQVESELKNLRPELQQLQEDLQQEQSAKRDLDKQVETHRAASEQIQSTIQQQAEAIQVAKQALDQHKVKVEQLENALQDAQHCTSAVEQQRSANSDAETDASHHEIPIESHTPTSPAPDIDAPSAGTSPSVLQSLPGIDMARKLAEAAAQAASLTTLDKEHAETAASLARTDTERMPAVESGMESAAASSNEAISKDSSETERDSHQVSRSGTNVLDLAEISPKTSASVLEASDKDLVQHLQQQLEAERHEKEDLKRRLLELEHTDYEGEGDTTIDSVQRKSNANANRSIPKRLASPWQEGLRKDSRPLDSDHGLAHLTLDPAIDSPAGSQDNPLDVEEGSYPTPNSSVLSFQTPETHPRSDSFSEIQPEIFTLPTSVQRPPALDTSLLPAFDTPSANEKTVTPIIPSDPAASYDTPVQGNQAKQVSPHSAPTGTPHVSIAPTGPLSAPPTGSPHFPETSAHPHVPPIRRTLRDSWQAESTRSSPVFATSNSSIISPRSSDGPIRGREARTRYLEVQVDKHRRAAEQSRSAYEELKNKMDAEISTSKQQQLVAQRWAEEWKTFSERLEQQDRFCKRVLGKDDGREEMDELLNQIKAPAFAAAPPKTALVERSQAAVDDFHRFISNLEEHISDMAEGLARAGASGLGSNVIAQLEDQIEDLQAQLSARDAEFVALTENPEANASSSLLLRARNAEELVTTCLYSLVLFSALLPDKDVLALSMSLPLIALHNLFAAAISDGSESITLDDIRRAHGSPFEQAMQMLFASGEVRRAENAKYAQRVQQVLDRLPNELRTALPALLEDVFNRLLATLNTSEMITERAMVLEESVQRYADSAPATPMPDFGQYDESIESQPGQNPVPN</sequence>
<feature type="region of interest" description="Disordered" evidence="2">
    <location>
        <begin position="929"/>
        <end position="990"/>
    </location>
</feature>
<feature type="region of interest" description="Disordered" evidence="2">
    <location>
        <begin position="1170"/>
        <end position="1279"/>
    </location>
</feature>
<feature type="compositionally biased region" description="Polar residues" evidence="2">
    <location>
        <begin position="352"/>
        <end position="389"/>
    </location>
</feature>
<feature type="compositionally biased region" description="Polar residues" evidence="2">
    <location>
        <begin position="684"/>
        <end position="714"/>
    </location>
</feature>
<protein>
    <recommendedName>
        <fullName evidence="3">Up-regulated during septation protein 1 domain-containing protein</fullName>
    </recommendedName>
</protein>
<feature type="compositionally biased region" description="Polar residues" evidence="2">
    <location>
        <begin position="1625"/>
        <end position="1635"/>
    </location>
</feature>
<feature type="coiled-coil region" evidence="1">
    <location>
        <begin position="1012"/>
        <end position="1039"/>
    </location>
</feature>
<feature type="compositionally biased region" description="Polar residues" evidence="2">
    <location>
        <begin position="399"/>
        <end position="428"/>
    </location>
</feature>
<feature type="region of interest" description="Disordered" evidence="2">
    <location>
        <begin position="577"/>
        <end position="601"/>
    </location>
</feature>
<feature type="compositionally biased region" description="Low complexity" evidence="2">
    <location>
        <begin position="952"/>
        <end position="967"/>
    </location>
</feature>
<feature type="compositionally biased region" description="Polar residues" evidence="2">
    <location>
        <begin position="1048"/>
        <end position="1062"/>
    </location>
</feature>
<feature type="coiled-coil region" evidence="1">
    <location>
        <begin position="486"/>
        <end position="520"/>
    </location>
</feature>
<reference evidence="4 5" key="1">
    <citation type="submission" date="2023-03" db="EMBL/GenBank/DDBJ databases">
        <title>Mating type loci evolution in Malassezia.</title>
        <authorList>
            <person name="Coelho M.A."/>
        </authorList>
    </citation>
    <scope>NUCLEOTIDE SEQUENCE [LARGE SCALE GENOMIC DNA]</scope>
    <source>
        <strain evidence="4 5">CBS 9725</strain>
    </source>
</reference>
<dbReference type="Proteomes" id="UP001219567">
    <property type="component" value="Chromosome 8"/>
</dbReference>
<feature type="region of interest" description="Disordered" evidence="2">
    <location>
        <begin position="331"/>
        <end position="478"/>
    </location>
</feature>
<gene>
    <name evidence="4" type="ORF">MYAM1_004064</name>
</gene>
<feature type="domain" description="Up-regulated during septation protein 1" evidence="3">
    <location>
        <begin position="105"/>
        <end position="215"/>
    </location>
</feature>
<feature type="compositionally biased region" description="Basic and acidic residues" evidence="2">
    <location>
        <begin position="968"/>
        <end position="981"/>
    </location>
</feature>
<feature type="region of interest" description="Disordered" evidence="2">
    <location>
        <begin position="855"/>
        <end position="907"/>
    </location>
</feature>
<proteinExistence type="predicted"/>
<feature type="region of interest" description="Disordered" evidence="2">
    <location>
        <begin position="44"/>
        <end position="68"/>
    </location>
</feature>
<feature type="compositionally biased region" description="Polar residues" evidence="2">
    <location>
        <begin position="855"/>
        <end position="870"/>
    </location>
</feature>
<keyword evidence="5" id="KW-1185">Reference proteome</keyword>
<organism evidence="4 5">
    <name type="scientific">Malassezia yamatoensis</name>
    <dbReference type="NCBI Taxonomy" id="253288"/>
    <lineage>
        <taxon>Eukaryota</taxon>
        <taxon>Fungi</taxon>
        <taxon>Dikarya</taxon>
        <taxon>Basidiomycota</taxon>
        <taxon>Ustilaginomycotina</taxon>
        <taxon>Malasseziomycetes</taxon>
        <taxon>Malasseziales</taxon>
        <taxon>Malasseziaceae</taxon>
        <taxon>Malassezia</taxon>
    </lineage>
</organism>